<dbReference type="InterPro" id="IPR002762">
    <property type="entry name" value="CbiX-like"/>
</dbReference>
<dbReference type="SUPFAM" id="SSF53800">
    <property type="entry name" value="Chelatase"/>
    <property type="match status" value="1"/>
</dbReference>
<gene>
    <name evidence="3" type="primary">sirB</name>
    <name evidence="3" type="ORF">IMCC3135_06970</name>
</gene>
<dbReference type="EC" id="4.99.1.4" evidence="3"/>
<proteinExistence type="predicted"/>
<sequence>MKSLLLVAHGSRRAESNIEIATLAARLADKASGEYDIVEHAFLELADPLIPDGIERCIAKGATSVQVIPYFLARGTHVADDIPEQVAIKQAEYPDMDIRITRYLGTSDEMVDVLLTLAR</sequence>
<protein>
    <submittedName>
        <fullName evidence="3">Sirohydrochlorin ferrochelatase</fullName>
        <ecNumber evidence="3">4.99.1.4</ecNumber>
    </submittedName>
</protein>
<dbReference type="InterPro" id="IPR050963">
    <property type="entry name" value="Sirohydro_Cobaltochel/CbiX"/>
</dbReference>
<dbReference type="GO" id="GO:0051266">
    <property type="term" value="F:sirohydrochlorin ferrochelatase activity"/>
    <property type="evidence" value="ECO:0007669"/>
    <property type="project" value="UniProtKB-EC"/>
</dbReference>
<dbReference type="Pfam" id="PF01903">
    <property type="entry name" value="CbiX"/>
    <property type="match status" value="1"/>
</dbReference>
<dbReference type="Proteomes" id="UP000250079">
    <property type="component" value="Chromosome"/>
</dbReference>
<dbReference type="KEGG" id="gai:IMCC3135_06970"/>
<dbReference type="GO" id="GO:0046872">
    <property type="term" value="F:metal ion binding"/>
    <property type="evidence" value="ECO:0007669"/>
    <property type="project" value="UniProtKB-KW"/>
</dbReference>
<dbReference type="EMBL" id="CP018632">
    <property type="protein sequence ID" value="ASJ71500.1"/>
    <property type="molecule type" value="Genomic_DNA"/>
</dbReference>
<reference evidence="3 4" key="1">
    <citation type="submission" date="2016-12" db="EMBL/GenBank/DDBJ databases">
        <authorList>
            <person name="Song W.-J."/>
            <person name="Kurnit D.M."/>
        </authorList>
    </citation>
    <scope>NUCLEOTIDE SEQUENCE [LARGE SCALE GENOMIC DNA]</scope>
    <source>
        <strain evidence="3 4">IMCC3135</strain>
    </source>
</reference>
<dbReference type="AlphaFoldDB" id="A0A2Z2NRY6"/>
<dbReference type="PANTHER" id="PTHR33542">
    <property type="entry name" value="SIROHYDROCHLORIN FERROCHELATASE, CHLOROPLASTIC"/>
    <property type="match status" value="1"/>
</dbReference>
<evidence type="ECO:0000313" key="4">
    <source>
        <dbReference type="Proteomes" id="UP000250079"/>
    </source>
</evidence>
<dbReference type="PANTHER" id="PTHR33542:SF3">
    <property type="entry name" value="SIROHYDROCHLORIN FERROCHELATASE, CHLOROPLASTIC"/>
    <property type="match status" value="1"/>
</dbReference>
<name>A0A2Z2NRY6_9GAMM</name>
<evidence type="ECO:0000256" key="1">
    <source>
        <dbReference type="ARBA" id="ARBA00022723"/>
    </source>
</evidence>
<organism evidence="3 4">
    <name type="scientific">Granulosicoccus antarcticus IMCC3135</name>
    <dbReference type="NCBI Taxonomy" id="1192854"/>
    <lineage>
        <taxon>Bacteria</taxon>
        <taxon>Pseudomonadati</taxon>
        <taxon>Pseudomonadota</taxon>
        <taxon>Gammaproteobacteria</taxon>
        <taxon>Chromatiales</taxon>
        <taxon>Granulosicoccaceae</taxon>
        <taxon>Granulosicoccus</taxon>
    </lineage>
</organism>
<keyword evidence="4" id="KW-1185">Reference proteome</keyword>
<dbReference type="OrthoDB" id="9797895at2"/>
<dbReference type="Gene3D" id="3.40.50.1400">
    <property type="match status" value="1"/>
</dbReference>
<evidence type="ECO:0000313" key="3">
    <source>
        <dbReference type="EMBL" id="ASJ71500.1"/>
    </source>
</evidence>
<keyword evidence="2 3" id="KW-0456">Lyase</keyword>
<dbReference type="CDD" id="cd03416">
    <property type="entry name" value="CbiX_SirB_N"/>
    <property type="match status" value="1"/>
</dbReference>
<evidence type="ECO:0000256" key="2">
    <source>
        <dbReference type="ARBA" id="ARBA00023239"/>
    </source>
</evidence>
<keyword evidence="1" id="KW-0479">Metal-binding</keyword>
<dbReference type="RefSeq" id="WP_088916933.1">
    <property type="nucleotide sequence ID" value="NZ_CP018632.1"/>
</dbReference>
<accession>A0A2Z2NRY6</accession>